<keyword evidence="5 8" id="KW-1278">Translocase</keyword>
<geneLocation type="mitochondrion" evidence="9"/>
<keyword evidence="8 9" id="KW-0496">Mitochondrion</keyword>
<evidence type="ECO:0000256" key="5">
    <source>
        <dbReference type="ARBA" id="ARBA00022967"/>
    </source>
</evidence>
<dbReference type="GO" id="GO:0031966">
    <property type="term" value="C:mitochondrial membrane"/>
    <property type="evidence" value="ECO:0007669"/>
    <property type="project" value="UniProtKB-SubCell"/>
</dbReference>
<protein>
    <recommendedName>
        <fullName evidence="3 8">NADH-ubiquinone oxidoreductase chain 6</fullName>
        <ecNumber evidence="2 8">7.1.1.2</ecNumber>
    </recommendedName>
</protein>
<dbReference type="Pfam" id="PF00499">
    <property type="entry name" value="Oxidored_q3"/>
    <property type="match status" value="1"/>
</dbReference>
<dbReference type="EMBL" id="KF017573">
    <property type="protein sequence ID" value="AGS44607.1"/>
    <property type="molecule type" value="Genomic_DNA"/>
</dbReference>
<dbReference type="InterPro" id="IPR042106">
    <property type="entry name" value="Nuo/plastoQ_OxRdtase_6_NuoJ"/>
</dbReference>
<sequence>MLYNIININILNNNILLDIIGILSIITALLIIIVANPMYSILYLIFLFVYISIYLYLIGISIMSLLYLLVYIGAIAVLFLFILSLLNNKEPSFENENINNKNILLYNKDEKSIPFILLIVYYLYNNTISSLNNLNIILPSDNNNKINYDIINNNININNIINNNWYNIIDINHLNQIGFLLYTEYSILFIWLSILLLFSIISAIVLIKTS</sequence>
<keyword evidence="8" id="KW-0813">Transport</keyword>
<keyword evidence="6 8" id="KW-0830">Ubiquinone</keyword>
<comment type="function">
    <text evidence="8">Core subunit of the mitochondrial membrane respiratory chain NADH dehydrogenase (Complex I) which catalyzes electron transfer from NADH through the respiratory chain, using ubiquinone as an electron acceptor. Essential for the catalytic activity and assembly of complex I.</text>
</comment>
<dbReference type="Gene3D" id="1.20.120.1200">
    <property type="entry name" value="NADH-ubiquinone/plastoquinone oxidoreductase chain 6, subunit NuoJ"/>
    <property type="match status" value="1"/>
</dbReference>
<feature type="transmembrane region" description="Helical" evidence="8">
    <location>
        <begin position="65"/>
        <end position="86"/>
    </location>
</feature>
<comment type="function">
    <text evidence="1">Core subunit of the mitochondrial membrane respiratory chain NADH dehydrogenase (Complex I) that is believed to belong to the minimal assembly required for catalysis. Complex I functions in the transfer of electrons from NADH to the respiratory chain. The immediate electron acceptor for the enzyme is believed to be ubiquinone.</text>
</comment>
<name>S5TGR2_9ASCO</name>
<dbReference type="AlphaFoldDB" id="S5TGR2"/>
<keyword evidence="8" id="KW-1133">Transmembrane helix</keyword>
<accession>S5TGR2</accession>
<reference evidence="9" key="1">
    <citation type="submission" date="2013-05" db="EMBL/GenBank/DDBJ databases">
        <authorList>
            <person name="Hegedusova E."/>
            <person name="Zemanova J."/>
            <person name="Brejova B."/>
            <person name="Nosek J."/>
        </authorList>
    </citation>
    <scope>NUCLEOTIDE SEQUENCE</scope>
    <source>
        <strain evidence="9">CBS 2874</strain>
    </source>
</reference>
<comment type="subcellular location">
    <subcellularLocation>
        <location evidence="8">Mitochondrion membrane</location>
        <topology evidence="8">Multi-pass membrane protein</topology>
    </subcellularLocation>
</comment>
<keyword evidence="4 8" id="KW-0679">Respiratory chain</keyword>
<evidence type="ECO:0000256" key="6">
    <source>
        <dbReference type="ARBA" id="ARBA00023075"/>
    </source>
</evidence>
<dbReference type="GeneID" id="16695366"/>
<comment type="catalytic activity">
    <reaction evidence="7 8">
        <text>a ubiquinone + NADH + 5 H(+)(in) = a ubiquinol + NAD(+) + 4 H(+)(out)</text>
        <dbReference type="Rhea" id="RHEA:29091"/>
        <dbReference type="Rhea" id="RHEA-COMP:9565"/>
        <dbReference type="Rhea" id="RHEA-COMP:9566"/>
        <dbReference type="ChEBI" id="CHEBI:15378"/>
        <dbReference type="ChEBI" id="CHEBI:16389"/>
        <dbReference type="ChEBI" id="CHEBI:17976"/>
        <dbReference type="ChEBI" id="CHEBI:57540"/>
        <dbReference type="ChEBI" id="CHEBI:57945"/>
        <dbReference type="EC" id="7.1.1.2"/>
    </reaction>
</comment>
<feature type="transmembrane region" description="Helical" evidence="8">
    <location>
        <begin position="15"/>
        <end position="35"/>
    </location>
</feature>
<gene>
    <name evidence="9" type="primary">nad6</name>
</gene>
<keyword evidence="8" id="KW-0249">Electron transport</keyword>
<evidence type="ECO:0000256" key="3">
    <source>
        <dbReference type="ARBA" id="ARBA00021095"/>
    </source>
</evidence>
<keyword evidence="8" id="KW-0472">Membrane</keyword>
<dbReference type="PANTHER" id="PTHR33269:SF17">
    <property type="entry name" value="NADH-UBIQUINONE OXIDOREDUCTASE CHAIN 6"/>
    <property type="match status" value="1"/>
</dbReference>
<dbReference type="PANTHER" id="PTHR33269">
    <property type="entry name" value="NADH-UBIQUINONE OXIDOREDUCTASE CHAIN 6"/>
    <property type="match status" value="1"/>
</dbReference>
<feature type="transmembrane region" description="Helical" evidence="8">
    <location>
        <begin position="41"/>
        <end position="58"/>
    </location>
</feature>
<evidence type="ECO:0000256" key="1">
    <source>
        <dbReference type="ARBA" id="ARBA00003257"/>
    </source>
</evidence>
<dbReference type="EC" id="7.1.1.2" evidence="2 8"/>
<evidence type="ECO:0000256" key="8">
    <source>
        <dbReference type="RuleBase" id="RU004430"/>
    </source>
</evidence>
<keyword evidence="8" id="KW-0520">NAD</keyword>
<dbReference type="InterPro" id="IPR001457">
    <property type="entry name" value="NADH_UbQ/plastoQ_OxRdtase_su6"/>
</dbReference>
<evidence type="ECO:0000256" key="2">
    <source>
        <dbReference type="ARBA" id="ARBA00012944"/>
    </source>
</evidence>
<evidence type="ECO:0000256" key="7">
    <source>
        <dbReference type="ARBA" id="ARBA00049551"/>
    </source>
</evidence>
<dbReference type="GO" id="GO:0008137">
    <property type="term" value="F:NADH dehydrogenase (ubiquinone) activity"/>
    <property type="evidence" value="ECO:0007669"/>
    <property type="project" value="UniProtKB-UniRule"/>
</dbReference>
<keyword evidence="8" id="KW-0812">Transmembrane</keyword>
<proteinExistence type="inferred from homology"/>
<evidence type="ECO:0000313" key="9">
    <source>
        <dbReference type="EMBL" id="AGS44607.1"/>
    </source>
</evidence>
<dbReference type="RefSeq" id="YP_008475299.1">
    <property type="nucleotide sequence ID" value="NC_022175.1"/>
</dbReference>
<evidence type="ECO:0000256" key="4">
    <source>
        <dbReference type="ARBA" id="ARBA00022660"/>
    </source>
</evidence>
<organism evidence="9">
    <name type="scientific">[Candida] norvegica</name>
    <dbReference type="NCBI Taxonomy" id="49330"/>
    <lineage>
        <taxon>Eukaryota</taxon>
        <taxon>Fungi</taxon>
        <taxon>Dikarya</taxon>
        <taxon>Ascomycota</taxon>
        <taxon>Saccharomycotina</taxon>
        <taxon>Saccharomycetes</taxon>
        <taxon>Phaffomycetales</taxon>
        <taxon>Phaffomycetaceae</taxon>
        <taxon>Barnettozyma</taxon>
        <taxon>Barnettozyma/Candida clade</taxon>
    </lineage>
</organism>
<comment type="similarity">
    <text evidence="8">Belongs to the complex I subunit 6 family.</text>
</comment>
<feature type="transmembrane region" description="Helical" evidence="8">
    <location>
        <begin position="185"/>
        <end position="207"/>
    </location>
</feature>